<dbReference type="InterPro" id="IPR007139">
    <property type="entry name" value="DUF349"/>
</dbReference>
<evidence type="ECO:0000256" key="1">
    <source>
        <dbReference type="SAM" id="Coils"/>
    </source>
</evidence>
<accession>A0ABT7SWP9</accession>
<dbReference type="Proteomes" id="UP001234343">
    <property type="component" value="Unassembled WGS sequence"/>
</dbReference>
<feature type="coiled-coil region" evidence="1">
    <location>
        <begin position="654"/>
        <end position="681"/>
    </location>
</feature>
<dbReference type="RefSeq" id="WP_289364907.1">
    <property type="nucleotide sequence ID" value="NZ_JAUCBP010000007.1"/>
</dbReference>
<feature type="coiled-coil region" evidence="1">
    <location>
        <begin position="761"/>
        <end position="811"/>
    </location>
</feature>
<dbReference type="EMBL" id="JAUCBP010000007">
    <property type="protein sequence ID" value="MDM7860616.1"/>
    <property type="molecule type" value="Genomic_DNA"/>
</dbReference>
<evidence type="ECO:0000313" key="2">
    <source>
        <dbReference type="EMBL" id="MDM7860616.1"/>
    </source>
</evidence>
<comment type="caution">
    <text evidence="2">The sequence shown here is derived from an EMBL/GenBank/DDBJ whole genome shotgun (WGS) entry which is preliminary data.</text>
</comment>
<sequence>MIFKRLFTPKHSHKDPAIRIQAIEKLNPNVASDKSKLHELAFNDADGRVSLAALEQLKSFPLWLKMSQIAANSAVKSQAQKKVLAILSDESSDLITPELRRATVLESKEIVILKHALEHTDMFNDEPEVVSELLHRIGDNTFSRQFMLQHASENVREFLISRLDDLETLTKLNRHIELAAHQELIVQRIETLRAKALRPSELSESLRLNLSKLKALTDGQDYAAVSASSTQLRLHIEADIAELGEYDEQSAQALQQKYALISQAVDHTLARLYPQYQEQQAALAKREQLKQWRAKATELAAQAKALVGEGFEIIDDNVQLRIDGLRASIATLVNEAEPASAEDSLTQQLQVLATRLEKLPSFIAAQQQLNAIVKSFEESYQVPQSLSEYDASKTVFDTLKQQVGTVIGQVGNELPEEMQSNWLTLQQHWQKALNDCRKQADETMRLCQSKLRAAQGLYKQGKFKAVLAIDKKVITAVTQLPASFVMRIQRQLDAHQAMVAELKGWQSYVAAPRLPELLQQMQTLAAEPVRDIDERRQQVQVLRRNWNSLQIGDQQQAESLQQQFDQAAEQAFAPVQQFQAEENAMRADNKSQAESILTELEQLNPNMEDDNEFAKLFNQLNQRWFKLGEIGRADWQALKRRYTALSKPLKQRVAAVHNENAEQKRRLIKRAEALLQDSTSDVVQQVKALQKQWQAVGFAGSKQDQSLWKTFRSVNDRAFAQLKQQKQSVQATFDNALDAAESTLNGLLESIEQEGISTGQLDVLEEELDKVMRDFNSAVNDIDEKLVRRPMQQLRRLSDDISNRIRVQKRELKLALFNSQLQQLFDYLPSRVDEDELLDQHAPNLPGIALRSVAQSESLTRQAITVRIEIVTMCPSPKHDSELRSQQQVQLMSEKLSSGELPDKWQLFAQWLATGPLRRDDLSLLARVRAALMPDTVEVAKRVV</sequence>
<reference evidence="2 3" key="1">
    <citation type="submission" date="2023-06" db="EMBL/GenBank/DDBJ databases">
        <title>Alteromonas sp. ASW11-36 isolated from intertidal sand.</title>
        <authorList>
            <person name="Li Y."/>
        </authorList>
    </citation>
    <scope>NUCLEOTIDE SEQUENCE [LARGE SCALE GENOMIC DNA]</scope>
    <source>
        <strain evidence="2 3">ASW11-36</strain>
    </source>
</reference>
<evidence type="ECO:0000313" key="3">
    <source>
        <dbReference type="Proteomes" id="UP001234343"/>
    </source>
</evidence>
<keyword evidence="1" id="KW-0175">Coiled coil</keyword>
<protein>
    <submittedName>
        <fullName evidence="2">DUF349 domain-containing protein</fullName>
    </submittedName>
</protein>
<proteinExistence type="predicted"/>
<dbReference type="Pfam" id="PF03993">
    <property type="entry name" value="DUF349"/>
    <property type="match status" value="2"/>
</dbReference>
<keyword evidence="3" id="KW-1185">Reference proteome</keyword>
<organism evidence="2 3">
    <name type="scientific">Alteromonas arenosi</name>
    <dbReference type="NCBI Taxonomy" id="3055817"/>
    <lineage>
        <taxon>Bacteria</taxon>
        <taxon>Pseudomonadati</taxon>
        <taxon>Pseudomonadota</taxon>
        <taxon>Gammaproteobacteria</taxon>
        <taxon>Alteromonadales</taxon>
        <taxon>Alteromonadaceae</taxon>
        <taxon>Alteromonas/Salinimonas group</taxon>
        <taxon>Alteromonas</taxon>
    </lineage>
</organism>
<name>A0ABT7SWP9_9ALTE</name>
<gene>
    <name evidence="2" type="ORF">QTP81_08410</name>
</gene>